<dbReference type="GO" id="GO:0016791">
    <property type="term" value="F:phosphatase activity"/>
    <property type="evidence" value="ECO:0007669"/>
    <property type="project" value="UniProtKB-ARBA"/>
</dbReference>
<dbReference type="FunFam" id="3.40.50.1000:FF:000022">
    <property type="entry name" value="Phosphoglycolate phosphatase"/>
    <property type="match status" value="1"/>
</dbReference>
<dbReference type="InterPro" id="IPR023198">
    <property type="entry name" value="PGP-like_dom2"/>
</dbReference>
<dbReference type="Proteomes" id="UP000547058">
    <property type="component" value="Unassembled WGS sequence"/>
</dbReference>
<accession>A0A7W3IHI5</accession>
<dbReference type="GO" id="GO:0005829">
    <property type="term" value="C:cytosol"/>
    <property type="evidence" value="ECO:0007669"/>
    <property type="project" value="TreeGrafter"/>
</dbReference>
<dbReference type="PANTHER" id="PTHR43434:SF20">
    <property type="entry name" value="5'-NUCLEOTIDASE"/>
    <property type="match status" value="1"/>
</dbReference>
<dbReference type="AlphaFoldDB" id="A0A7W3IHI5"/>
<dbReference type="InterPro" id="IPR036412">
    <property type="entry name" value="HAD-like_sf"/>
</dbReference>
<organism evidence="1 2">
    <name type="scientific">Stenotrophomonas tumulicola</name>
    <dbReference type="NCBI Taxonomy" id="1685415"/>
    <lineage>
        <taxon>Bacteria</taxon>
        <taxon>Pseudomonadati</taxon>
        <taxon>Pseudomonadota</taxon>
        <taxon>Gammaproteobacteria</taxon>
        <taxon>Lysobacterales</taxon>
        <taxon>Lysobacteraceae</taxon>
        <taxon>Stenotrophomonas</taxon>
    </lineage>
</organism>
<comment type="caution">
    <text evidence="1">The sequence shown here is derived from an EMBL/GenBank/DDBJ whole genome shotgun (WGS) entry which is preliminary data.</text>
</comment>
<dbReference type="InterPro" id="IPR041492">
    <property type="entry name" value="HAD_2"/>
</dbReference>
<evidence type="ECO:0000313" key="2">
    <source>
        <dbReference type="Proteomes" id="UP000547058"/>
    </source>
</evidence>
<dbReference type="SFLD" id="SFLDS00003">
    <property type="entry name" value="Haloacid_Dehalogenase"/>
    <property type="match status" value="1"/>
</dbReference>
<dbReference type="InterPro" id="IPR023214">
    <property type="entry name" value="HAD_sf"/>
</dbReference>
<dbReference type="GO" id="GO:0004713">
    <property type="term" value="F:protein tyrosine kinase activity"/>
    <property type="evidence" value="ECO:0007669"/>
    <property type="project" value="TreeGrafter"/>
</dbReference>
<gene>
    <name evidence="1" type="ORF">H4O11_08840</name>
</gene>
<name>A0A7W3IHI5_9GAMM</name>
<dbReference type="EMBL" id="JACGXS010000003">
    <property type="protein sequence ID" value="MBA8681922.1"/>
    <property type="molecule type" value="Genomic_DNA"/>
</dbReference>
<dbReference type="SUPFAM" id="SSF56784">
    <property type="entry name" value="HAD-like"/>
    <property type="match status" value="1"/>
</dbReference>
<keyword evidence="2" id="KW-1185">Reference proteome</keyword>
<dbReference type="SFLD" id="SFLDG01129">
    <property type="entry name" value="C1.5:_HAD__Beta-PGM__Phosphata"/>
    <property type="match status" value="1"/>
</dbReference>
<dbReference type="Gene3D" id="1.10.150.240">
    <property type="entry name" value="Putative phosphatase, domain 2"/>
    <property type="match status" value="1"/>
</dbReference>
<dbReference type="Gene3D" id="3.40.50.1000">
    <property type="entry name" value="HAD superfamily/HAD-like"/>
    <property type="match status" value="1"/>
</dbReference>
<keyword evidence="1" id="KW-0378">Hydrolase</keyword>
<dbReference type="InterPro" id="IPR050155">
    <property type="entry name" value="HAD-like_hydrolase_sf"/>
</dbReference>
<evidence type="ECO:0000313" key="1">
    <source>
        <dbReference type="EMBL" id="MBA8681922.1"/>
    </source>
</evidence>
<reference evidence="1 2" key="1">
    <citation type="submission" date="2020-08" db="EMBL/GenBank/DDBJ databases">
        <title>Stenotrophomonas tumulicola JCM 30961.</title>
        <authorList>
            <person name="Deng Y."/>
        </authorList>
    </citation>
    <scope>NUCLEOTIDE SEQUENCE [LARGE SCALE GENOMIC DNA]</scope>
    <source>
        <strain evidence="1 2">JCM 30961</strain>
    </source>
</reference>
<dbReference type="Pfam" id="PF13419">
    <property type="entry name" value="HAD_2"/>
    <property type="match status" value="1"/>
</dbReference>
<protein>
    <submittedName>
        <fullName evidence="1">HAD hydrolase-like protein</fullName>
    </submittedName>
</protein>
<proteinExistence type="predicted"/>
<sequence>MVPGNAEPCPAASSSSIAGLSTAHDVLFFDLDGTLIDSAVGITRCITHAFERMQQVAPPLEALRSWIGPSLRTSFGPVFNDADKVEQAVEFYRERFDTDGWREHDVFDDIEDTVRTLKARGHRLAVVTAKNEPHARRIVEHLPFGDCFDDVIGATPDGSRSSKPQLVAEALSRLSLRLAQCWMIGDRRMDIEGARHHGLRNIGVLWGFGGAEELRQAGAGALAERPTDLLALI</sequence>
<dbReference type="PANTHER" id="PTHR43434">
    <property type="entry name" value="PHOSPHOGLYCOLATE PHOSPHATASE"/>
    <property type="match status" value="1"/>
</dbReference>